<evidence type="ECO:0000256" key="11">
    <source>
        <dbReference type="ARBA" id="ARBA00022989"/>
    </source>
</evidence>
<evidence type="ECO:0000256" key="10">
    <source>
        <dbReference type="ARBA" id="ARBA00022840"/>
    </source>
</evidence>
<evidence type="ECO:0000256" key="18">
    <source>
        <dbReference type="SAM" id="Coils"/>
    </source>
</evidence>
<sequence length="1251" mass="139653">MLRNSKSQYVPLWHRLQRNLTTQVALWMLLIAIVPITLLVWYQQSQTESIIVHQYLDNLKSVLRNDLERLEDSIAQQKKQLELLAQMLVTHQEIKTLDGTTKRLILSNTLNHYLHIFVSNQKHHDLFLINTNGDIIFTDKQEADLGTNLITGAFQTTALAQVFQQVMGSLASDISSLRYYPPSYKTAVFVATPIIADRRLIGVLAIQLDDTFIYQQLQRTSSIVGNTGEVVAGELLPDQRIIATIPLRHDPYAVRDQRILNAQPGQAAGMRRAVQGHNGAGMINDYRGERVLAVWRYVPSLQWGLVVKVDYQEVLQPIQDMRYQLFWILAIILTVVILTVVYSTRHILYPIQQLERAVRHFRDGHTALRLTVKTHNEVGTLALAFNQMAEKISIQIQLLEQQSGFIKKQNQELEKIVIERTQELQLAKTEAEAASRAKSEFLANMSHELRTPMNAIMGMTYLALGTDVSPRQRDYLNKIDHAARSLLVILNDILDFSKIEAGMLLLEETAFSLDRVFADLTDLIGIKAQQKNLELVYNIDPEIPAMLIGDPLRLGQILINLANNAIKFTEKGELVISVKPNNINDSRIALCFSVRDTGIGMSHEQITRLFQSFSQADSSITRKYGGTGLGLAICRQLTHLMGGDISVESELGHGSTFAFTVILGMVPAGHANLTTTRMVLTQMRGKYALVVDDSESARMVLAAMLESLGFRVDMAANAIAAFNRLEHAVTHAQPYDLVLMDWQLPDIDGIEAAQRIRTNQQLAQTPAILMVTAFGREEITQQAQAIGINGILLKPVTASTLYDVLAEQLDCHQHMVLPASHSINDNTRKSSPTLIGGRVLLVEDNAINRELAIALLDSFGVQTMVANNGLEGVQRACHEDFDLILMDIQMPELDGLEATRRIRQYEKERATAHDQLDAYSPIPIIAMTAHAMRGDREKSLAVGMNDHLAKPIDPELLRNLLVRWLNTRKSHVITPIQPPTHVVTSVPIESQATFVEKPHFQPLDTHSNVPPINRLINDSQLALSNTTARPVSSISPSCEVLPPHLPPFDLPQALMRCNQDAALLRRLLCRFGEQQVDVISQLHLLLERGYYAEAGRLAHNLKGLAGTFAASQLQAAAQALELMLTKAVTTPPASVELATQLTALETALLPALEAIQKIQQSPLTIAAHSPNTPAAMIVERETLLEAVNCLRQQLENNNLQARRHFTQLHKQLISILPNALVVELERQLEHLEFTLAVATIDRMIELLSEQK</sequence>
<dbReference type="Proteomes" id="UP000548632">
    <property type="component" value="Unassembled WGS sequence"/>
</dbReference>
<dbReference type="InterPro" id="IPR003661">
    <property type="entry name" value="HisK_dim/P_dom"/>
</dbReference>
<reference evidence="24 25" key="1">
    <citation type="journal article" date="2020" name="Arch. Microbiol.">
        <title>The genome sequence of the giant phototrophic gammaproteobacterium Thiospirillum jenense gives insight into its physiological properties and phylogenetic relationships.</title>
        <authorList>
            <person name="Imhoff J.F."/>
            <person name="Meyer T.E."/>
            <person name="Kyndt J.A."/>
        </authorList>
    </citation>
    <scope>NUCLEOTIDE SEQUENCE [LARGE SCALE GENOMIC DNA]</scope>
    <source>
        <strain evidence="24 25">DSM 216</strain>
    </source>
</reference>
<feature type="modified residue" description="4-aspartylphosphate" evidence="17">
    <location>
        <position position="887"/>
    </location>
</feature>
<evidence type="ECO:0000259" key="22">
    <source>
        <dbReference type="PROSITE" id="PS50885"/>
    </source>
</evidence>
<dbReference type="PROSITE" id="PS50894">
    <property type="entry name" value="HPT"/>
    <property type="match status" value="1"/>
</dbReference>
<dbReference type="PROSITE" id="PS50885">
    <property type="entry name" value="HAMP"/>
    <property type="match status" value="1"/>
</dbReference>
<evidence type="ECO:0000313" key="25">
    <source>
        <dbReference type="Proteomes" id="UP000548632"/>
    </source>
</evidence>
<evidence type="ECO:0000256" key="7">
    <source>
        <dbReference type="ARBA" id="ARBA00022692"/>
    </source>
</evidence>
<keyword evidence="5 17" id="KW-0597">Phosphoprotein</keyword>
<evidence type="ECO:0000256" key="19">
    <source>
        <dbReference type="SAM" id="Phobius"/>
    </source>
</evidence>
<keyword evidence="11 19" id="KW-1133">Transmembrane helix</keyword>
<keyword evidence="4" id="KW-1003">Cell membrane</keyword>
<dbReference type="SMART" id="SM00448">
    <property type="entry name" value="REC"/>
    <property type="match status" value="2"/>
</dbReference>
<dbReference type="SMART" id="SM00388">
    <property type="entry name" value="HisKA"/>
    <property type="match status" value="1"/>
</dbReference>
<name>A0A839HKX9_9GAMM</name>
<evidence type="ECO:0000259" key="21">
    <source>
        <dbReference type="PROSITE" id="PS50110"/>
    </source>
</evidence>
<keyword evidence="7 19" id="KW-0812">Transmembrane</keyword>
<evidence type="ECO:0000256" key="2">
    <source>
        <dbReference type="ARBA" id="ARBA00004651"/>
    </source>
</evidence>
<dbReference type="CDD" id="cd06225">
    <property type="entry name" value="HAMP"/>
    <property type="match status" value="1"/>
</dbReference>
<evidence type="ECO:0000313" key="24">
    <source>
        <dbReference type="EMBL" id="MBB1127059.1"/>
    </source>
</evidence>
<dbReference type="Gene3D" id="3.40.50.2300">
    <property type="match status" value="2"/>
</dbReference>
<dbReference type="Gene3D" id="1.20.120.160">
    <property type="entry name" value="HPT domain"/>
    <property type="match status" value="1"/>
</dbReference>
<keyword evidence="6" id="KW-0808">Transferase</keyword>
<protein>
    <recommendedName>
        <fullName evidence="15">Sensory/regulatory protein RpfC</fullName>
        <ecNumber evidence="3">2.7.13.3</ecNumber>
    </recommendedName>
</protein>
<dbReference type="CDD" id="cd00082">
    <property type="entry name" value="HisKA"/>
    <property type="match status" value="1"/>
</dbReference>
<dbReference type="CDD" id="cd17546">
    <property type="entry name" value="REC_hyHK_CKI1_RcsC-like"/>
    <property type="match status" value="2"/>
</dbReference>
<evidence type="ECO:0000256" key="13">
    <source>
        <dbReference type="ARBA" id="ARBA00023136"/>
    </source>
</evidence>
<dbReference type="InterPro" id="IPR036641">
    <property type="entry name" value="HPT_dom_sf"/>
</dbReference>
<feature type="domain" description="HPt" evidence="23">
    <location>
        <begin position="1060"/>
        <end position="1162"/>
    </location>
</feature>
<dbReference type="SUPFAM" id="SSF47384">
    <property type="entry name" value="Homodimeric domain of signal transducing histidine kinase"/>
    <property type="match status" value="1"/>
</dbReference>
<accession>A0A839HKX9</accession>
<feature type="domain" description="Histidine kinase" evidence="20">
    <location>
        <begin position="444"/>
        <end position="665"/>
    </location>
</feature>
<dbReference type="SUPFAM" id="SSF52172">
    <property type="entry name" value="CheY-like"/>
    <property type="match status" value="2"/>
</dbReference>
<keyword evidence="18" id="KW-0175">Coiled coil</keyword>
<dbReference type="PRINTS" id="PR00344">
    <property type="entry name" value="BCTRLSENSOR"/>
</dbReference>
<dbReference type="Pfam" id="PF00672">
    <property type="entry name" value="HAMP"/>
    <property type="match status" value="1"/>
</dbReference>
<comment type="caution">
    <text evidence="24">The sequence shown here is derived from an EMBL/GenBank/DDBJ whole genome shotgun (WGS) entry which is preliminary data.</text>
</comment>
<dbReference type="SUPFAM" id="SSF158472">
    <property type="entry name" value="HAMP domain-like"/>
    <property type="match status" value="1"/>
</dbReference>
<dbReference type="SUPFAM" id="SSF47226">
    <property type="entry name" value="Histidine-containing phosphotransfer domain, HPT domain"/>
    <property type="match status" value="1"/>
</dbReference>
<dbReference type="InterPro" id="IPR033479">
    <property type="entry name" value="dCache_1"/>
</dbReference>
<dbReference type="InterPro" id="IPR001789">
    <property type="entry name" value="Sig_transdc_resp-reg_receiver"/>
</dbReference>
<dbReference type="Gene3D" id="3.30.450.20">
    <property type="entry name" value="PAS domain"/>
    <property type="match status" value="1"/>
</dbReference>
<proteinExistence type="predicted"/>
<comment type="catalytic activity">
    <reaction evidence="1">
        <text>ATP + protein L-histidine = ADP + protein N-phospho-L-histidine.</text>
        <dbReference type="EC" id="2.7.13.3"/>
    </reaction>
</comment>
<dbReference type="PANTHER" id="PTHR45339:SF1">
    <property type="entry name" value="HYBRID SIGNAL TRANSDUCTION HISTIDINE KINASE J"/>
    <property type="match status" value="1"/>
</dbReference>
<dbReference type="Pfam" id="PF01627">
    <property type="entry name" value="Hpt"/>
    <property type="match status" value="1"/>
</dbReference>
<feature type="transmembrane region" description="Helical" evidence="19">
    <location>
        <begin position="325"/>
        <end position="344"/>
    </location>
</feature>
<feature type="coiled-coil region" evidence="18">
    <location>
        <begin position="1180"/>
        <end position="1211"/>
    </location>
</feature>
<dbReference type="GO" id="GO:0005524">
    <property type="term" value="F:ATP binding"/>
    <property type="evidence" value="ECO:0007669"/>
    <property type="project" value="UniProtKB-KW"/>
</dbReference>
<dbReference type="InterPro" id="IPR003594">
    <property type="entry name" value="HATPase_dom"/>
</dbReference>
<evidence type="ECO:0000256" key="15">
    <source>
        <dbReference type="ARBA" id="ARBA00068150"/>
    </source>
</evidence>
<evidence type="ECO:0000256" key="4">
    <source>
        <dbReference type="ARBA" id="ARBA00022475"/>
    </source>
</evidence>
<feature type="modified residue" description="4-aspartylphosphate" evidence="17">
    <location>
        <position position="741"/>
    </location>
</feature>
<dbReference type="FunFam" id="3.30.565.10:FF:000010">
    <property type="entry name" value="Sensor histidine kinase RcsC"/>
    <property type="match status" value="1"/>
</dbReference>
<dbReference type="InterPro" id="IPR003660">
    <property type="entry name" value="HAMP_dom"/>
</dbReference>
<dbReference type="FunFam" id="1.10.287.130:FF:000002">
    <property type="entry name" value="Two-component osmosensing histidine kinase"/>
    <property type="match status" value="1"/>
</dbReference>
<evidence type="ECO:0000259" key="23">
    <source>
        <dbReference type="PROSITE" id="PS50894"/>
    </source>
</evidence>
<dbReference type="Gene3D" id="1.10.8.500">
    <property type="entry name" value="HAMP domain in histidine kinase"/>
    <property type="match status" value="1"/>
</dbReference>
<dbReference type="InterPro" id="IPR036890">
    <property type="entry name" value="HATPase_C_sf"/>
</dbReference>
<dbReference type="Pfam" id="PF02518">
    <property type="entry name" value="HATPase_c"/>
    <property type="match status" value="1"/>
</dbReference>
<dbReference type="CDD" id="cd16922">
    <property type="entry name" value="HATPase_EvgS-ArcB-TorS-like"/>
    <property type="match status" value="1"/>
</dbReference>
<dbReference type="SUPFAM" id="SSF55874">
    <property type="entry name" value="ATPase domain of HSP90 chaperone/DNA topoisomerase II/histidine kinase"/>
    <property type="match status" value="1"/>
</dbReference>
<keyword evidence="25" id="KW-1185">Reference proteome</keyword>
<evidence type="ECO:0000256" key="1">
    <source>
        <dbReference type="ARBA" id="ARBA00000085"/>
    </source>
</evidence>
<keyword evidence="10" id="KW-0067">ATP-binding</keyword>
<keyword evidence="13 19" id="KW-0472">Membrane</keyword>
<feature type="modified residue" description="Phosphohistidine" evidence="16">
    <location>
        <position position="1099"/>
    </location>
</feature>
<dbReference type="Gene3D" id="3.30.565.10">
    <property type="entry name" value="Histidine kinase-like ATPase, C-terminal domain"/>
    <property type="match status" value="1"/>
</dbReference>
<dbReference type="GO" id="GO:0000155">
    <property type="term" value="F:phosphorelay sensor kinase activity"/>
    <property type="evidence" value="ECO:0007669"/>
    <property type="project" value="InterPro"/>
</dbReference>
<feature type="domain" description="HAMP" evidence="22">
    <location>
        <begin position="345"/>
        <end position="397"/>
    </location>
</feature>
<dbReference type="PROSITE" id="PS50110">
    <property type="entry name" value="RESPONSE_REGULATORY"/>
    <property type="match status" value="2"/>
</dbReference>
<evidence type="ECO:0000256" key="17">
    <source>
        <dbReference type="PROSITE-ProRule" id="PRU00169"/>
    </source>
</evidence>
<evidence type="ECO:0000256" key="5">
    <source>
        <dbReference type="ARBA" id="ARBA00022553"/>
    </source>
</evidence>
<keyword evidence="12" id="KW-0902">Two-component regulatory system</keyword>
<dbReference type="RefSeq" id="WP_182584686.1">
    <property type="nucleotide sequence ID" value="NZ_JABVCQ010000034.1"/>
</dbReference>
<dbReference type="Pfam" id="PF00512">
    <property type="entry name" value="HisKA"/>
    <property type="match status" value="1"/>
</dbReference>
<comment type="subcellular location">
    <subcellularLocation>
        <location evidence="2">Cell membrane</location>
        <topology evidence="2">Multi-pass membrane protein</topology>
    </subcellularLocation>
</comment>
<dbReference type="InterPro" id="IPR004358">
    <property type="entry name" value="Sig_transdc_His_kin-like_C"/>
</dbReference>
<dbReference type="Pfam" id="PF00072">
    <property type="entry name" value="Response_reg"/>
    <property type="match status" value="2"/>
</dbReference>
<dbReference type="InterPro" id="IPR005467">
    <property type="entry name" value="His_kinase_dom"/>
</dbReference>
<evidence type="ECO:0000256" key="12">
    <source>
        <dbReference type="ARBA" id="ARBA00023012"/>
    </source>
</evidence>
<evidence type="ECO:0000256" key="14">
    <source>
        <dbReference type="ARBA" id="ARBA00064003"/>
    </source>
</evidence>
<evidence type="ECO:0000256" key="3">
    <source>
        <dbReference type="ARBA" id="ARBA00012438"/>
    </source>
</evidence>
<dbReference type="PANTHER" id="PTHR45339">
    <property type="entry name" value="HYBRID SIGNAL TRANSDUCTION HISTIDINE KINASE J"/>
    <property type="match status" value="1"/>
</dbReference>
<keyword evidence="8" id="KW-0547">Nucleotide-binding</keyword>
<dbReference type="EMBL" id="JABVCQ010000034">
    <property type="protein sequence ID" value="MBB1127059.1"/>
    <property type="molecule type" value="Genomic_DNA"/>
</dbReference>
<feature type="domain" description="Response regulatory" evidence="21">
    <location>
        <begin position="687"/>
        <end position="809"/>
    </location>
</feature>
<feature type="domain" description="Response regulatory" evidence="21">
    <location>
        <begin position="838"/>
        <end position="965"/>
    </location>
</feature>
<evidence type="ECO:0000256" key="6">
    <source>
        <dbReference type="ARBA" id="ARBA00022679"/>
    </source>
</evidence>
<evidence type="ECO:0000256" key="9">
    <source>
        <dbReference type="ARBA" id="ARBA00022777"/>
    </source>
</evidence>
<evidence type="ECO:0000256" key="16">
    <source>
        <dbReference type="PROSITE-ProRule" id="PRU00110"/>
    </source>
</evidence>
<dbReference type="InterPro" id="IPR011006">
    <property type="entry name" value="CheY-like_superfamily"/>
</dbReference>
<feature type="transmembrane region" description="Helical" evidence="19">
    <location>
        <begin position="20"/>
        <end position="42"/>
    </location>
</feature>
<evidence type="ECO:0000256" key="8">
    <source>
        <dbReference type="ARBA" id="ARBA00022741"/>
    </source>
</evidence>
<feature type="coiled-coil region" evidence="18">
    <location>
        <begin position="60"/>
        <end position="87"/>
    </location>
</feature>
<organism evidence="24 25">
    <name type="scientific">Thiospirillum jenense</name>
    <dbReference type="NCBI Taxonomy" id="1653858"/>
    <lineage>
        <taxon>Bacteria</taxon>
        <taxon>Pseudomonadati</taxon>
        <taxon>Pseudomonadota</taxon>
        <taxon>Gammaproteobacteria</taxon>
        <taxon>Chromatiales</taxon>
        <taxon>Chromatiaceae</taxon>
        <taxon>Thiospirillum</taxon>
    </lineage>
</organism>
<dbReference type="GO" id="GO:0005886">
    <property type="term" value="C:plasma membrane"/>
    <property type="evidence" value="ECO:0007669"/>
    <property type="project" value="UniProtKB-SubCell"/>
</dbReference>
<dbReference type="AlphaFoldDB" id="A0A839HKX9"/>
<evidence type="ECO:0000259" key="20">
    <source>
        <dbReference type="PROSITE" id="PS50109"/>
    </source>
</evidence>
<dbReference type="InterPro" id="IPR008207">
    <property type="entry name" value="Sig_transdc_His_kin_Hpt_dom"/>
</dbReference>
<dbReference type="EC" id="2.7.13.3" evidence="3"/>
<gene>
    <name evidence="24" type="ORF">HUK38_12605</name>
</gene>
<dbReference type="SMART" id="SM00387">
    <property type="entry name" value="HATPase_c"/>
    <property type="match status" value="1"/>
</dbReference>
<dbReference type="Gene3D" id="1.10.287.130">
    <property type="match status" value="1"/>
</dbReference>
<dbReference type="InterPro" id="IPR036097">
    <property type="entry name" value="HisK_dim/P_sf"/>
</dbReference>
<keyword evidence="9" id="KW-0418">Kinase</keyword>
<dbReference type="Pfam" id="PF02743">
    <property type="entry name" value="dCache_1"/>
    <property type="match status" value="1"/>
</dbReference>
<dbReference type="PROSITE" id="PS50109">
    <property type="entry name" value="HIS_KIN"/>
    <property type="match status" value="1"/>
</dbReference>
<comment type="subunit">
    <text evidence="14">At low DSF concentrations, interacts with RpfF.</text>
</comment>
<dbReference type="SMART" id="SM00304">
    <property type="entry name" value="HAMP"/>
    <property type="match status" value="1"/>
</dbReference>